<dbReference type="GO" id="GO:0046872">
    <property type="term" value="F:metal ion binding"/>
    <property type="evidence" value="ECO:0007669"/>
    <property type="project" value="UniProtKB-KW"/>
</dbReference>
<dbReference type="EMBL" id="WFLM01000005">
    <property type="protein sequence ID" value="KAB8036817.1"/>
    <property type="molecule type" value="Genomic_DNA"/>
</dbReference>
<organism evidence="5 6">
    <name type="scientific">Silvanigrella paludirubra</name>
    <dbReference type="NCBI Taxonomy" id="2499159"/>
    <lineage>
        <taxon>Bacteria</taxon>
        <taxon>Pseudomonadati</taxon>
        <taxon>Bdellovibrionota</taxon>
        <taxon>Oligoflexia</taxon>
        <taxon>Silvanigrellales</taxon>
        <taxon>Silvanigrellaceae</taxon>
        <taxon>Silvanigrella</taxon>
    </lineage>
</organism>
<protein>
    <submittedName>
        <fullName evidence="5">2,4-dihydroxyhept-2-ene-1,7-dioic acid aldolase</fullName>
    </submittedName>
</protein>
<gene>
    <name evidence="5" type="ORF">GCL60_13310</name>
</gene>
<evidence type="ECO:0000256" key="3">
    <source>
        <dbReference type="ARBA" id="ARBA00023239"/>
    </source>
</evidence>
<dbReference type="GO" id="GO:0005737">
    <property type="term" value="C:cytoplasm"/>
    <property type="evidence" value="ECO:0007669"/>
    <property type="project" value="TreeGrafter"/>
</dbReference>
<evidence type="ECO:0000256" key="1">
    <source>
        <dbReference type="ARBA" id="ARBA00005568"/>
    </source>
</evidence>
<dbReference type="PANTHER" id="PTHR30502">
    <property type="entry name" value="2-KETO-3-DEOXY-L-RHAMNONATE ALDOLASE"/>
    <property type="match status" value="1"/>
</dbReference>
<dbReference type="OrthoDB" id="9802624at2"/>
<accession>A0A6N6VQ55</accession>
<keyword evidence="3" id="KW-0456">Lyase</keyword>
<keyword evidence="6" id="KW-1185">Reference proteome</keyword>
<feature type="domain" description="HpcH/HpaI aldolase/citrate lyase" evidence="4">
    <location>
        <begin position="13"/>
        <end position="233"/>
    </location>
</feature>
<dbReference type="InterPro" id="IPR050251">
    <property type="entry name" value="HpcH-HpaI_aldolase"/>
</dbReference>
<dbReference type="PANTHER" id="PTHR30502:SF0">
    <property type="entry name" value="PHOSPHOENOLPYRUVATE CARBOXYLASE FAMILY PROTEIN"/>
    <property type="match status" value="1"/>
</dbReference>
<sequence length="249" mass="27951">MENSIGKTKVSVGSWITVPHPTIVELMSSFDFDWLCIDLEHSPVSYLELQNAIQIIQGKGKKAYVRVPLNSHYHTKFPLDAGPDGIIIPMVNSKKEAMEAVQHCFYPPKGKRSVGLARAHKFGFDFNSHYNKNIHELDLIVQVEHVNAVEEIDEILSVQEIAGVFIGPYDLSSSLGIPGQLDHPRLLECIKIVEKKALLASKKLGMHIIQPDSSILESNIENGYNFLAFSIDTLFLGHNVQNQLRKIKR</sequence>
<dbReference type="InterPro" id="IPR005000">
    <property type="entry name" value="Aldolase/citrate-lyase_domain"/>
</dbReference>
<dbReference type="InterPro" id="IPR040442">
    <property type="entry name" value="Pyrv_kinase-like_dom_sf"/>
</dbReference>
<dbReference type="AlphaFoldDB" id="A0A6N6VQ55"/>
<dbReference type="Pfam" id="PF03328">
    <property type="entry name" value="HpcH_HpaI"/>
    <property type="match status" value="1"/>
</dbReference>
<dbReference type="RefSeq" id="WP_153421232.1">
    <property type="nucleotide sequence ID" value="NZ_WFLM01000005.1"/>
</dbReference>
<name>A0A6N6VQ55_9BACT</name>
<dbReference type="InterPro" id="IPR015813">
    <property type="entry name" value="Pyrv/PenolPyrv_kinase-like_dom"/>
</dbReference>
<evidence type="ECO:0000256" key="2">
    <source>
        <dbReference type="ARBA" id="ARBA00022723"/>
    </source>
</evidence>
<proteinExistence type="inferred from homology"/>
<dbReference type="GO" id="GO:0016832">
    <property type="term" value="F:aldehyde-lyase activity"/>
    <property type="evidence" value="ECO:0007669"/>
    <property type="project" value="TreeGrafter"/>
</dbReference>
<comment type="caution">
    <text evidence="5">The sequence shown here is derived from an EMBL/GenBank/DDBJ whole genome shotgun (WGS) entry which is preliminary data.</text>
</comment>
<evidence type="ECO:0000313" key="5">
    <source>
        <dbReference type="EMBL" id="KAB8036817.1"/>
    </source>
</evidence>
<keyword evidence="2" id="KW-0479">Metal-binding</keyword>
<dbReference type="SUPFAM" id="SSF51621">
    <property type="entry name" value="Phosphoenolpyruvate/pyruvate domain"/>
    <property type="match status" value="1"/>
</dbReference>
<reference evidence="5 6" key="1">
    <citation type="submission" date="2019-10" db="EMBL/GenBank/DDBJ databases">
        <title>New species of Slilvanegrellaceae.</title>
        <authorList>
            <person name="Pitt A."/>
            <person name="Hahn M.W."/>
        </authorList>
    </citation>
    <scope>NUCLEOTIDE SEQUENCE [LARGE SCALE GENOMIC DNA]</scope>
    <source>
        <strain evidence="5 6">SP-Ram-0.45-NSY-1</strain>
    </source>
</reference>
<evidence type="ECO:0000259" key="4">
    <source>
        <dbReference type="Pfam" id="PF03328"/>
    </source>
</evidence>
<evidence type="ECO:0000313" key="6">
    <source>
        <dbReference type="Proteomes" id="UP000437748"/>
    </source>
</evidence>
<comment type="similarity">
    <text evidence="1">Belongs to the HpcH/HpaI aldolase family.</text>
</comment>
<dbReference type="Gene3D" id="3.20.20.60">
    <property type="entry name" value="Phosphoenolpyruvate-binding domains"/>
    <property type="match status" value="1"/>
</dbReference>
<dbReference type="Proteomes" id="UP000437748">
    <property type="component" value="Unassembled WGS sequence"/>
</dbReference>